<feature type="domain" description="BTB" evidence="2">
    <location>
        <begin position="69"/>
        <end position="133"/>
    </location>
</feature>
<dbReference type="Proteomes" id="UP000664521">
    <property type="component" value="Unassembled WGS sequence"/>
</dbReference>
<accession>A0A8H3IH90</accession>
<gene>
    <name evidence="3" type="ORF">HETSPECPRED_001599</name>
</gene>
<dbReference type="PANTHER" id="PTHR47843:SF3">
    <property type="entry name" value="BTB DOMAIN-CONTAINING PROTEIN"/>
    <property type="match status" value="1"/>
</dbReference>
<protein>
    <recommendedName>
        <fullName evidence="2">BTB domain-containing protein</fullName>
    </recommendedName>
</protein>
<evidence type="ECO:0000313" key="3">
    <source>
        <dbReference type="EMBL" id="CAF9913569.1"/>
    </source>
</evidence>
<dbReference type="PROSITE" id="PS50097">
    <property type="entry name" value="BTB"/>
    <property type="match status" value="1"/>
</dbReference>
<dbReference type="EMBL" id="CAJPDS010000013">
    <property type="protein sequence ID" value="CAF9913569.1"/>
    <property type="molecule type" value="Genomic_DNA"/>
</dbReference>
<evidence type="ECO:0000259" key="2">
    <source>
        <dbReference type="PROSITE" id="PS50097"/>
    </source>
</evidence>
<feature type="region of interest" description="Disordered" evidence="1">
    <location>
        <begin position="260"/>
        <end position="280"/>
    </location>
</feature>
<comment type="caution">
    <text evidence="3">The sequence shown here is derived from an EMBL/GenBank/DDBJ whole genome shotgun (WGS) entry which is preliminary data.</text>
</comment>
<feature type="region of interest" description="Disordered" evidence="1">
    <location>
        <begin position="1"/>
        <end position="53"/>
    </location>
</feature>
<dbReference type="InterPro" id="IPR000210">
    <property type="entry name" value="BTB/POZ_dom"/>
</dbReference>
<evidence type="ECO:0000256" key="1">
    <source>
        <dbReference type="SAM" id="MobiDB-lite"/>
    </source>
</evidence>
<evidence type="ECO:0000313" key="4">
    <source>
        <dbReference type="Proteomes" id="UP000664521"/>
    </source>
</evidence>
<dbReference type="PANTHER" id="PTHR47843">
    <property type="entry name" value="BTB DOMAIN-CONTAINING PROTEIN-RELATED"/>
    <property type="match status" value="1"/>
</dbReference>
<keyword evidence="4" id="KW-1185">Reference proteome</keyword>
<organism evidence="3 4">
    <name type="scientific">Heterodermia speciosa</name>
    <dbReference type="NCBI Taxonomy" id="116794"/>
    <lineage>
        <taxon>Eukaryota</taxon>
        <taxon>Fungi</taxon>
        <taxon>Dikarya</taxon>
        <taxon>Ascomycota</taxon>
        <taxon>Pezizomycotina</taxon>
        <taxon>Lecanoromycetes</taxon>
        <taxon>OSLEUM clade</taxon>
        <taxon>Lecanoromycetidae</taxon>
        <taxon>Caliciales</taxon>
        <taxon>Physciaceae</taxon>
        <taxon>Heterodermia</taxon>
    </lineage>
</organism>
<feature type="compositionally biased region" description="Low complexity" evidence="1">
    <location>
        <begin position="43"/>
        <end position="53"/>
    </location>
</feature>
<dbReference type="SUPFAM" id="SSF54695">
    <property type="entry name" value="POZ domain"/>
    <property type="match status" value="1"/>
</dbReference>
<dbReference type="CDD" id="cd18186">
    <property type="entry name" value="BTB_POZ_ZBTB_KLHL-like"/>
    <property type="match status" value="1"/>
</dbReference>
<dbReference type="InterPro" id="IPR011333">
    <property type="entry name" value="SKP1/BTB/POZ_sf"/>
</dbReference>
<name>A0A8H3IH90_9LECA</name>
<sequence>MAEVRINPDSDETGDVQMQAGDDDIVEIGETGAADPANGGTGEEPSTAEAEASSPARVTFVDYLRSPIVELVIGPSDSQTVLFAHQGLLTRSPWFEQNLSEGSSKRIELPNTDLEAISCFLEYLYTGEYFPAKLPSGILASDSTTPAIDESGAQLLKHAKVYTLAEKLGVTQLKSLSHSKIHLVTSSASAELTYARYVYSHTARTDNTIRRPVASFWGQRSHVLRHETEGSFRQMCLEYPEFAFDVLSFVLDAEERRIRAKRQGGAGDEEPKSARKRARA</sequence>
<reference evidence="3" key="1">
    <citation type="submission" date="2021-03" db="EMBL/GenBank/DDBJ databases">
        <authorList>
            <person name="Tagirdzhanova G."/>
        </authorList>
    </citation>
    <scope>NUCLEOTIDE SEQUENCE</scope>
</reference>
<dbReference type="AlphaFoldDB" id="A0A8H3IH90"/>
<dbReference type="OrthoDB" id="3926209at2759"/>
<proteinExistence type="predicted"/>
<dbReference type="Gene3D" id="3.30.710.10">
    <property type="entry name" value="Potassium Channel Kv1.1, Chain A"/>
    <property type="match status" value="1"/>
</dbReference>